<dbReference type="Gene3D" id="3.40.800.10">
    <property type="entry name" value="Ureohydrolase domain"/>
    <property type="match status" value="1"/>
</dbReference>
<evidence type="ECO:0000313" key="4">
    <source>
        <dbReference type="Proteomes" id="UP001165063"/>
    </source>
</evidence>
<dbReference type="GO" id="GO:0008783">
    <property type="term" value="F:agmatinase activity"/>
    <property type="evidence" value="ECO:0007669"/>
    <property type="project" value="TreeGrafter"/>
</dbReference>
<dbReference type="PROSITE" id="PS51409">
    <property type="entry name" value="ARGINASE_2"/>
    <property type="match status" value="1"/>
</dbReference>
<dbReference type="GO" id="GO:0033389">
    <property type="term" value="P:putrescine biosynthetic process from arginine, via agmatine"/>
    <property type="evidence" value="ECO:0007669"/>
    <property type="project" value="TreeGrafter"/>
</dbReference>
<dbReference type="AlphaFoldDB" id="A0A9W6YM57"/>
<comment type="similarity">
    <text evidence="1">Belongs to the arginase family.</text>
</comment>
<evidence type="ECO:0000256" key="1">
    <source>
        <dbReference type="PROSITE-ProRule" id="PRU00742"/>
    </source>
</evidence>
<dbReference type="Pfam" id="PF00491">
    <property type="entry name" value="Arginase"/>
    <property type="match status" value="1"/>
</dbReference>
<dbReference type="InterPro" id="IPR006035">
    <property type="entry name" value="Ureohydrolase"/>
</dbReference>
<dbReference type="EMBL" id="BSXU01000247">
    <property type="protein sequence ID" value="GMG19960.1"/>
    <property type="molecule type" value="Genomic_DNA"/>
</dbReference>
<dbReference type="InterPro" id="IPR023696">
    <property type="entry name" value="Ureohydrolase_dom_sf"/>
</dbReference>
<organism evidence="3 4">
    <name type="scientific">Ambrosiozyma monospora</name>
    <name type="common">Yeast</name>
    <name type="synonym">Endomycopsis monosporus</name>
    <dbReference type="NCBI Taxonomy" id="43982"/>
    <lineage>
        <taxon>Eukaryota</taxon>
        <taxon>Fungi</taxon>
        <taxon>Dikarya</taxon>
        <taxon>Ascomycota</taxon>
        <taxon>Saccharomycotina</taxon>
        <taxon>Pichiomycetes</taxon>
        <taxon>Pichiales</taxon>
        <taxon>Pichiaceae</taxon>
        <taxon>Ambrosiozyma</taxon>
    </lineage>
</organism>
<keyword evidence="4" id="KW-1185">Reference proteome</keyword>
<evidence type="ECO:0000256" key="2">
    <source>
        <dbReference type="SAM" id="SignalP"/>
    </source>
</evidence>
<keyword evidence="2" id="KW-0732">Signal</keyword>
<name>A0A9W6YM57_AMBMO</name>
<sequence>MITVLLTLTILCHLSHSVATAVSIEHPLNYDIDSRYFSNHDIQTEPLVSITDVKHYEESKHKFLEDYFQIDPENVLTFDDSVKLSPSLEKLASHSKITYPDPDDTSDLYPGAMDRYHGNALTGFLTYAHLPLETHCFDPESSDGVKFDIAVLGATFDTGVSYRPGARFAPDYIRMATRRLGQTYSPYRSGFNVFKNWAKIVDCGNPAMTPIDNRFAIDQLYRAERAALKHSTTSKNPGSSPRLVTLGGDHTITFSAIRAAYEKFGKISVIHFDSHLDTVDPYHMNSNVSDYASLNHGTFLYWAHRKGYLTETNIHAGLRGWYEEPEDPKRDTTQSKFTKIMARDIDKIGVDGIIRKIKERVGDSYVYITFDIDVLDPAGGGLATGTVEPGGWTSREALEILDGLEGIKLVGADICEVAPPYDIGEVTTQTAGEIVRSLIALMVLRPVT</sequence>
<dbReference type="OrthoDB" id="288726at2759"/>
<protein>
    <submittedName>
        <fullName evidence="3">Unnamed protein product</fullName>
    </submittedName>
</protein>
<dbReference type="GO" id="GO:0046872">
    <property type="term" value="F:metal ion binding"/>
    <property type="evidence" value="ECO:0007669"/>
    <property type="project" value="InterPro"/>
</dbReference>
<evidence type="ECO:0000313" key="3">
    <source>
        <dbReference type="EMBL" id="GMG19960.1"/>
    </source>
</evidence>
<dbReference type="Proteomes" id="UP001165063">
    <property type="component" value="Unassembled WGS sequence"/>
</dbReference>
<proteinExistence type="inferred from homology"/>
<accession>A0A9W6YM57</accession>
<dbReference type="SUPFAM" id="SSF52768">
    <property type="entry name" value="Arginase/deacetylase"/>
    <property type="match status" value="1"/>
</dbReference>
<feature type="chain" id="PRO_5040888073" evidence="2">
    <location>
        <begin position="21"/>
        <end position="448"/>
    </location>
</feature>
<comment type="caution">
    <text evidence="3">The sequence shown here is derived from an EMBL/GenBank/DDBJ whole genome shotgun (WGS) entry which is preliminary data.</text>
</comment>
<feature type="signal peptide" evidence="2">
    <location>
        <begin position="1"/>
        <end position="20"/>
    </location>
</feature>
<dbReference type="PANTHER" id="PTHR11358:SF28">
    <property type="entry name" value="HYPOTHETICAL ARGINASE FAMILY PROTEIN (EUROFUNG)"/>
    <property type="match status" value="1"/>
</dbReference>
<dbReference type="CDD" id="cd11592">
    <property type="entry name" value="Agmatinase_PAH"/>
    <property type="match status" value="1"/>
</dbReference>
<gene>
    <name evidence="3" type="ORF">Amon01_000087200</name>
</gene>
<dbReference type="PANTHER" id="PTHR11358">
    <property type="entry name" value="ARGINASE/AGMATINASE"/>
    <property type="match status" value="1"/>
</dbReference>
<reference evidence="3" key="1">
    <citation type="submission" date="2023-04" db="EMBL/GenBank/DDBJ databases">
        <title>Ambrosiozyma monospora NBRC 1965.</title>
        <authorList>
            <person name="Ichikawa N."/>
            <person name="Sato H."/>
            <person name="Tonouchi N."/>
        </authorList>
    </citation>
    <scope>NUCLEOTIDE SEQUENCE</scope>
    <source>
        <strain evidence="3">NBRC 1965</strain>
    </source>
</reference>